<dbReference type="SUPFAM" id="SSF55729">
    <property type="entry name" value="Acyl-CoA N-acyltransferases (Nat)"/>
    <property type="match status" value="1"/>
</dbReference>
<comment type="caution">
    <text evidence="2">The sequence shown here is derived from an EMBL/GenBank/DDBJ whole genome shotgun (WGS) entry which is preliminary data.</text>
</comment>
<dbReference type="InterPro" id="IPR000182">
    <property type="entry name" value="GNAT_dom"/>
</dbReference>
<dbReference type="InterPro" id="IPR016181">
    <property type="entry name" value="Acyl_CoA_acyltransferase"/>
</dbReference>
<sequence length="150" mass="17600">MKRKEVIELKSTEEIKAAYPVMKELRSHVSEEQYIELVQEAMEVDRYHLFALYADEEIVALTGFKEMTTLYYGRFVWVCDLVTSSTHRSQGYGEELLTFVENWAKEHGRESVALSTGVSRLRAHRFYEGKVDYERVSYVYKKAVPDDRGR</sequence>
<dbReference type="RefSeq" id="WP_160915789.1">
    <property type="nucleotide sequence ID" value="NZ_WMFA01000008.1"/>
</dbReference>
<dbReference type="CDD" id="cd04301">
    <property type="entry name" value="NAT_SF"/>
    <property type="match status" value="1"/>
</dbReference>
<dbReference type="EMBL" id="WMFA01000008">
    <property type="protein sequence ID" value="MYL72388.1"/>
    <property type="molecule type" value="Genomic_DNA"/>
</dbReference>
<dbReference type="OrthoDB" id="9805924at2"/>
<dbReference type="Proteomes" id="UP000450457">
    <property type="component" value="Unassembled WGS sequence"/>
</dbReference>
<evidence type="ECO:0000259" key="1">
    <source>
        <dbReference type="PROSITE" id="PS51186"/>
    </source>
</evidence>
<evidence type="ECO:0000313" key="2">
    <source>
        <dbReference type="EMBL" id="MYL72388.1"/>
    </source>
</evidence>
<dbReference type="GO" id="GO:0016747">
    <property type="term" value="F:acyltransferase activity, transferring groups other than amino-acyl groups"/>
    <property type="evidence" value="ECO:0007669"/>
    <property type="project" value="InterPro"/>
</dbReference>
<dbReference type="PROSITE" id="PS51186">
    <property type="entry name" value="GNAT"/>
    <property type="match status" value="1"/>
</dbReference>
<dbReference type="Pfam" id="PF00583">
    <property type="entry name" value="Acetyltransf_1"/>
    <property type="match status" value="1"/>
</dbReference>
<organism evidence="2 3">
    <name type="scientific">Halobacillus litoralis</name>
    <dbReference type="NCBI Taxonomy" id="45668"/>
    <lineage>
        <taxon>Bacteria</taxon>
        <taxon>Bacillati</taxon>
        <taxon>Bacillota</taxon>
        <taxon>Bacilli</taxon>
        <taxon>Bacillales</taxon>
        <taxon>Bacillaceae</taxon>
        <taxon>Halobacillus</taxon>
    </lineage>
</organism>
<gene>
    <name evidence="2" type="ORF">GLW00_16195</name>
</gene>
<accession>A0A845FF35</accession>
<reference evidence="2 3" key="1">
    <citation type="submission" date="2019-11" db="EMBL/GenBank/DDBJ databases">
        <title>Genome sequences of 17 halophilic strains isolated from different environments.</title>
        <authorList>
            <person name="Furrow R.E."/>
        </authorList>
    </citation>
    <scope>NUCLEOTIDE SEQUENCE [LARGE SCALE GENOMIC DNA]</scope>
    <source>
        <strain evidence="2 3">SL-4</strain>
    </source>
</reference>
<keyword evidence="2" id="KW-0808">Transferase</keyword>
<protein>
    <submittedName>
        <fullName evidence="2">GNAT family N-acetyltransferase</fullName>
    </submittedName>
</protein>
<dbReference type="GeneID" id="78008552"/>
<feature type="domain" description="N-acetyltransferase" evidence="1">
    <location>
        <begin position="5"/>
        <end position="145"/>
    </location>
</feature>
<dbReference type="AlphaFoldDB" id="A0A845FF35"/>
<evidence type="ECO:0000313" key="3">
    <source>
        <dbReference type="Proteomes" id="UP000450457"/>
    </source>
</evidence>
<name>A0A845FF35_9BACI</name>
<dbReference type="Gene3D" id="3.40.630.30">
    <property type="match status" value="1"/>
</dbReference>
<proteinExistence type="predicted"/>